<feature type="non-terminal residue" evidence="1">
    <location>
        <position position="1"/>
    </location>
</feature>
<gene>
    <name evidence="1" type="ORF">T459_30802</name>
</gene>
<reference evidence="1 2" key="2">
    <citation type="journal article" date="2017" name="Genome Biol.">
        <title>New reference genome sequences of hot pepper reveal the massive evolution of plant disease-resistance genes by retroduplication.</title>
        <authorList>
            <person name="Kim S."/>
            <person name="Park J."/>
            <person name="Yeom S.I."/>
            <person name="Kim Y.M."/>
            <person name="Seo E."/>
            <person name="Kim K.T."/>
            <person name="Kim M.S."/>
            <person name="Lee J.M."/>
            <person name="Cheong K."/>
            <person name="Shin H.S."/>
            <person name="Kim S.B."/>
            <person name="Han K."/>
            <person name="Lee J."/>
            <person name="Park M."/>
            <person name="Lee H.A."/>
            <person name="Lee H.Y."/>
            <person name="Lee Y."/>
            <person name="Oh S."/>
            <person name="Lee J.H."/>
            <person name="Choi E."/>
            <person name="Choi E."/>
            <person name="Lee S.E."/>
            <person name="Jeon J."/>
            <person name="Kim H."/>
            <person name="Choi G."/>
            <person name="Song H."/>
            <person name="Lee J."/>
            <person name="Lee S.C."/>
            <person name="Kwon J.K."/>
            <person name="Lee H.Y."/>
            <person name="Koo N."/>
            <person name="Hong Y."/>
            <person name="Kim R.W."/>
            <person name="Kang W.H."/>
            <person name="Huh J.H."/>
            <person name="Kang B.C."/>
            <person name="Yang T.J."/>
            <person name="Lee Y.H."/>
            <person name="Bennetzen J.L."/>
            <person name="Choi D."/>
        </authorList>
    </citation>
    <scope>NUCLEOTIDE SEQUENCE [LARGE SCALE GENOMIC DNA]</scope>
    <source>
        <strain evidence="2">cv. CM334</strain>
    </source>
</reference>
<evidence type="ECO:0000313" key="2">
    <source>
        <dbReference type="Proteomes" id="UP000222542"/>
    </source>
</evidence>
<dbReference type="PANTHER" id="PTHR32278">
    <property type="entry name" value="F-BOX DOMAIN-CONTAINING PROTEIN"/>
    <property type="match status" value="1"/>
</dbReference>
<dbReference type="PANTHER" id="PTHR32278:SF81">
    <property type="entry name" value="F-BOX FAMILY PROTEIN"/>
    <property type="match status" value="1"/>
</dbReference>
<reference evidence="1 2" key="1">
    <citation type="journal article" date="2014" name="Nat. Genet.">
        <title>Genome sequence of the hot pepper provides insights into the evolution of pungency in Capsicum species.</title>
        <authorList>
            <person name="Kim S."/>
            <person name="Park M."/>
            <person name="Yeom S.I."/>
            <person name="Kim Y.M."/>
            <person name="Lee J.M."/>
            <person name="Lee H.A."/>
            <person name="Seo E."/>
            <person name="Choi J."/>
            <person name="Cheong K."/>
            <person name="Kim K.T."/>
            <person name="Jung K."/>
            <person name="Lee G.W."/>
            <person name="Oh S.K."/>
            <person name="Bae C."/>
            <person name="Kim S.B."/>
            <person name="Lee H.Y."/>
            <person name="Kim S.Y."/>
            <person name="Kim M.S."/>
            <person name="Kang B.C."/>
            <person name="Jo Y.D."/>
            <person name="Yang H.B."/>
            <person name="Jeong H.J."/>
            <person name="Kang W.H."/>
            <person name="Kwon J.K."/>
            <person name="Shin C."/>
            <person name="Lim J.Y."/>
            <person name="Park J.H."/>
            <person name="Huh J.H."/>
            <person name="Kim J.S."/>
            <person name="Kim B.D."/>
            <person name="Cohen O."/>
            <person name="Paran I."/>
            <person name="Suh M.C."/>
            <person name="Lee S.B."/>
            <person name="Kim Y.K."/>
            <person name="Shin Y."/>
            <person name="Noh S.J."/>
            <person name="Park J."/>
            <person name="Seo Y.S."/>
            <person name="Kwon S.Y."/>
            <person name="Kim H.A."/>
            <person name="Park J.M."/>
            <person name="Kim H.J."/>
            <person name="Choi S.B."/>
            <person name="Bosland P.W."/>
            <person name="Reeves G."/>
            <person name="Jo S.H."/>
            <person name="Lee B.W."/>
            <person name="Cho H.T."/>
            <person name="Choi H.S."/>
            <person name="Lee M.S."/>
            <person name="Yu Y."/>
            <person name="Do Choi Y."/>
            <person name="Park B.S."/>
            <person name="van Deynze A."/>
            <person name="Ashrafi H."/>
            <person name="Hill T."/>
            <person name="Kim W.T."/>
            <person name="Pai H.S."/>
            <person name="Ahn H.K."/>
            <person name="Yeam I."/>
            <person name="Giovannoni J.J."/>
            <person name="Rose J.K."/>
            <person name="Sorensen I."/>
            <person name="Lee S.J."/>
            <person name="Kim R.W."/>
            <person name="Choi I.Y."/>
            <person name="Choi B.S."/>
            <person name="Lim J.S."/>
            <person name="Lee Y.H."/>
            <person name="Choi D."/>
        </authorList>
    </citation>
    <scope>NUCLEOTIDE SEQUENCE [LARGE SCALE GENOMIC DNA]</scope>
    <source>
        <strain evidence="2">cv. CM334</strain>
    </source>
</reference>
<evidence type="ECO:0000313" key="1">
    <source>
        <dbReference type="EMBL" id="PHT66377.1"/>
    </source>
</evidence>
<dbReference type="Proteomes" id="UP000222542">
    <property type="component" value="Unassembled WGS sequence"/>
</dbReference>
<name>A0A2G2Y9D8_CAPAN</name>
<comment type="caution">
    <text evidence="1">The sequence shown here is derived from an EMBL/GenBank/DDBJ whole genome shotgun (WGS) entry which is preliminary data.</text>
</comment>
<keyword evidence="2" id="KW-1185">Reference proteome</keyword>
<protein>
    <submittedName>
        <fullName evidence="1">Uncharacterized protein</fullName>
    </submittedName>
</protein>
<dbReference type="InterPro" id="IPR025886">
    <property type="entry name" value="PP2-like"/>
</dbReference>
<proteinExistence type="predicted"/>
<dbReference type="Pfam" id="PF14299">
    <property type="entry name" value="PP2"/>
    <property type="match status" value="1"/>
</dbReference>
<organism evidence="1 2">
    <name type="scientific">Capsicum annuum</name>
    <name type="common">Capsicum pepper</name>
    <dbReference type="NCBI Taxonomy" id="4072"/>
    <lineage>
        <taxon>Eukaryota</taxon>
        <taxon>Viridiplantae</taxon>
        <taxon>Streptophyta</taxon>
        <taxon>Embryophyta</taxon>
        <taxon>Tracheophyta</taxon>
        <taxon>Spermatophyta</taxon>
        <taxon>Magnoliopsida</taxon>
        <taxon>eudicotyledons</taxon>
        <taxon>Gunneridae</taxon>
        <taxon>Pentapetalae</taxon>
        <taxon>asterids</taxon>
        <taxon>lamiids</taxon>
        <taxon>Solanales</taxon>
        <taxon>Solanaceae</taxon>
        <taxon>Solanoideae</taxon>
        <taxon>Capsiceae</taxon>
        <taxon>Capsicum</taxon>
    </lineage>
</organism>
<dbReference type="EMBL" id="AYRZ02000012">
    <property type="protein sequence ID" value="PHT66377.1"/>
    <property type="molecule type" value="Genomic_DNA"/>
</dbReference>
<dbReference type="Gramene" id="PHT66377">
    <property type="protein sequence ID" value="PHT66377"/>
    <property type="gene ID" value="T459_30802"/>
</dbReference>
<sequence length="147" mass="16693">EAWDFETCYAIEEIKQLARRAYSPEVAYLANARSLDIHGRIGAEMLSPKTDYAAYLVFKLARKSYGLEYANSVIRFVNYESETKTEEQANIEQLATLPKMRGDAWMEVELGYFNNMEGSDGPVEVKLIEIKHLVAKVASLLEELSFA</sequence>
<dbReference type="AlphaFoldDB" id="A0A2G2Y9D8"/>
<accession>A0A2G2Y9D8</accession>
<dbReference type="STRING" id="4072.A0A2G2Y9D8"/>
<dbReference type="OMA" id="CELEYSN"/>